<organism evidence="5">
    <name type="scientific">hydrothermal vent metagenome</name>
    <dbReference type="NCBI Taxonomy" id="652676"/>
    <lineage>
        <taxon>unclassified sequences</taxon>
        <taxon>metagenomes</taxon>
        <taxon>ecological metagenomes</taxon>
    </lineage>
</organism>
<dbReference type="PANTHER" id="PTHR47811">
    <property type="entry name" value="TRNA PSEUDOURIDINE SYNTHASE D"/>
    <property type="match status" value="1"/>
</dbReference>
<sequence length="353" mass="39866">MTSKLLPPFKRINNSVSSGLIKQQAEDFEVNEVLVYEPVGEGEHAFVYVRKIGETTLVVAKKIAELAEVKIRQVSYAGLKDKHALTRQWFSVHLPGKPSPDWSLLNSESLWVEQSTRHDRKLRQGQIKTNNFKVIIKSLAYTSSSLDDFIQRVLLVGVPNYFTEQRFGIEANNLKNALLLLQATTSDAVKPKRKKYSQQRGLYISAARSLLFNQVLSARVQHDSWNKAIDGDLFIKSGRHGMFSVDAIDQDIIDRLQTLQISPTGPLYGIKSMNVQGQAACIENNAMSDYSQYQLLLTQQKIKADRRALRLVVDDLRVTELSSDSVQFSFNLPSGCYATAVLREFIHYPGQML</sequence>
<dbReference type="Gene3D" id="3.30.2340.10">
    <property type="entry name" value="TruD, insertion domain"/>
    <property type="match status" value="1"/>
</dbReference>
<dbReference type="InterPro" id="IPR043165">
    <property type="entry name" value="TruD_insert_sf"/>
</dbReference>
<keyword evidence="2" id="KW-0819">tRNA processing</keyword>
<dbReference type="GO" id="GO:0001522">
    <property type="term" value="P:pseudouridine synthesis"/>
    <property type="evidence" value="ECO:0007669"/>
    <property type="project" value="InterPro"/>
</dbReference>
<proteinExistence type="inferred from homology"/>
<dbReference type="InterPro" id="IPR011760">
    <property type="entry name" value="PsdUridine_synth_TruD_insert"/>
</dbReference>
<dbReference type="Pfam" id="PF01142">
    <property type="entry name" value="TruD"/>
    <property type="match status" value="2"/>
</dbReference>
<dbReference type="InterPro" id="IPR001656">
    <property type="entry name" value="PsdUridine_synth_TruD"/>
</dbReference>
<comment type="similarity">
    <text evidence="1">Belongs to the pseudouridine synthase TruD family.</text>
</comment>
<dbReference type="PROSITE" id="PS50984">
    <property type="entry name" value="TRUD"/>
    <property type="match status" value="1"/>
</dbReference>
<protein>
    <submittedName>
        <fullName evidence="5">tRNA pseudouridine(13) synthase</fullName>
        <ecNumber evidence="5">5.4.99.27</ecNumber>
    </submittedName>
</protein>
<name>A0A3B0Z0P7_9ZZZZ</name>
<keyword evidence="3 5" id="KW-0413">Isomerase</keyword>
<dbReference type="EMBL" id="UOFL01000212">
    <property type="protein sequence ID" value="VAW81187.1"/>
    <property type="molecule type" value="Genomic_DNA"/>
</dbReference>
<dbReference type="InterPro" id="IPR050170">
    <property type="entry name" value="TruD_pseudoU_synthase"/>
</dbReference>
<accession>A0A3B0Z0P7</accession>
<dbReference type="Gene3D" id="3.30.2350.20">
    <property type="entry name" value="TruD, catalytic domain"/>
    <property type="match status" value="1"/>
</dbReference>
<dbReference type="SUPFAM" id="SSF55120">
    <property type="entry name" value="Pseudouridine synthase"/>
    <property type="match status" value="1"/>
</dbReference>
<dbReference type="EC" id="5.4.99.27" evidence="5"/>
<dbReference type="PANTHER" id="PTHR47811:SF1">
    <property type="entry name" value="TRNA PSEUDOURIDINE SYNTHASE D"/>
    <property type="match status" value="1"/>
</dbReference>
<gene>
    <name evidence="5" type="ORF">MNBD_GAMMA12-3474</name>
</gene>
<dbReference type="AlphaFoldDB" id="A0A3B0Z0P7"/>
<dbReference type="InterPro" id="IPR020119">
    <property type="entry name" value="PsdUridine_synth_TruD_CS"/>
</dbReference>
<evidence type="ECO:0000256" key="2">
    <source>
        <dbReference type="ARBA" id="ARBA00022694"/>
    </source>
</evidence>
<dbReference type="GO" id="GO:0008033">
    <property type="term" value="P:tRNA processing"/>
    <property type="evidence" value="ECO:0007669"/>
    <property type="project" value="UniProtKB-KW"/>
</dbReference>
<reference evidence="5" key="1">
    <citation type="submission" date="2018-06" db="EMBL/GenBank/DDBJ databases">
        <authorList>
            <person name="Zhirakovskaya E."/>
        </authorList>
    </citation>
    <scope>NUCLEOTIDE SEQUENCE</scope>
</reference>
<evidence type="ECO:0000256" key="1">
    <source>
        <dbReference type="ARBA" id="ARBA00007953"/>
    </source>
</evidence>
<dbReference type="PROSITE" id="PS01268">
    <property type="entry name" value="UPF0024"/>
    <property type="match status" value="1"/>
</dbReference>
<dbReference type="GO" id="GO:0160150">
    <property type="term" value="F:tRNA pseudouridine(13) synthase activity"/>
    <property type="evidence" value="ECO:0007669"/>
    <property type="project" value="UniProtKB-EC"/>
</dbReference>
<dbReference type="InterPro" id="IPR020103">
    <property type="entry name" value="PsdUridine_synth_cat_dom_sf"/>
</dbReference>
<feature type="domain" description="TRUD" evidence="4">
    <location>
        <begin position="157"/>
        <end position="311"/>
    </location>
</feature>
<dbReference type="HAMAP" id="MF_01082">
    <property type="entry name" value="TruD"/>
    <property type="match status" value="1"/>
</dbReference>
<dbReference type="InterPro" id="IPR042214">
    <property type="entry name" value="TruD_catalytic"/>
</dbReference>
<evidence type="ECO:0000256" key="3">
    <source>
        <dbReference type="ARBA" id="ARBA00023235"/>
    </source>
</evidence>
<evidence type="ECO:0000259" key="4">
    <source>
        <dbReference type="PROSITE" id="PS50984"/>
    </source>
</evidence>
<evidence type="ECO:0000313" key="5">
    <source>
        <dbReference type="EMBL" id="VAW81187.1"/>
    </source>
</evidence>
<dbReference type="GO" id="GO:0005829">
    <property type="term" value="C:cytosol"/>
    <property type="evidence" value="ECO:0007669"/>
    <property type="project" value="TreeGrafter"/>
</dbReference>
<dbReference type="GO" id="GO:0003723">
    <property type="term" value="F:RNA binding"/>
    <property type="evidence" value="ECO:0007669"/>
    <property type="project" value="InterPro"/>
</dbReference>